<sequence length="307" mass="34189">MSSSETTDLDALESSESGSSATDLDAIESSESGYSGSSDEEYSEYSQCFDSSSSDVDLPDWKEACARTRRDPYKRQTLNTKQREYIHGWANSMLCRTGMVQRVKRFLKYDFPVMSDCSGAEGGILALQALGVKVDHVSSSEINCIATDWIARFSVLRHESDLLEEKAAEPFYAIVKTIGELRVPLYILENVMGIKQCLGEVKAELSKLKGYVHGILEIDSKAIGDVVSRPRMYFIGLHRTVTAPGITSDAKLQNALDCILAKAKKNCTPPTPWHELLLDDPVQEAPIKRRKRTNFDLRYEKLGLASD</sequence>
<name>A0A1Q9E9Z6_SYMMI</name>
<reference evidence="2 3" key="1">
    <citation type="submission" date="2016-02" db="EMBL/GenBank/DDBJ databases">
        <title>Genome analysis of coral dinoflagellate symbionts highlights evolutionary adaptations to a symbiotic lifestyle.</title>
        <authorList>
            <person name="Aranda M."/>
            <person name="Li Y."/>
            <person name="Liew Y.J."/>
            <person name="Baumgarten S."/>
            <person name="Simakov O."/>
            <person name="Wilson M."/>
            <person name="Piel J."/>
            <person name="Ashoor H."/>
            <person name="Bougouffa S."/>
            <person name="Bajic V.B."/>
            <person name="Ryu T."/>
            <person name="Ravasi T."/>
            <person name="Bayer T."/>
            <person name="Micklem G."/>
            <person name="Kim H."/>
            <person name="Bhak J."/>
            <person name="Lajeunesse T.C."/>
            <person name="Voolstra C.R."/>
        </authorList>
    </citation>
    <scope>NUCLEOTIDE SEQUENCE [LARGE SCALE GENOMIC DNA]</scope>
    <source>
        <strain evidence="2 3">CCMP2467</strain>
    </source>
</reference>
<evidence type="ECO:0000313" key="3">
    <source>
        <dbReference type="Proteomes" id="UP000186817"/>
    </source>
</evidence>
<dbReference type="Proteomes" id="UP000186817">
    <property type="component" value="Unassembled WGS sequence"/>
</dbReference>
<gene>
    <name evidence="2" type="ORF">AK812_SmicGene12700</name>
</gene>
<evidence type="ECO:0000256" key="1">
    <source>
        <dbReference type="SAM" id="MobiDB-lite"/>
    </source>
</evidence>
<feature type="region of interest" description="Disordered" evidence="1">
    <location>
        <begin position="1"/>
        <end position="57"/>
    </location>
</feature>
<accession>A0A1Q9E9Z6</accession>
<comment type="caution">
    <text evidence="2">The sequence shown here is derived from an EMBL/GenBank/DDBJ whole genome shotgun (WGS) entry which is preliminary data.</text>
</comment>
<evidence type="ECO:0000313" key="2">
    <source>
        <dbReference type="EMBL" id="OLQ04232.1"/>
    </source>
</evidence>
<dbReference type="AlphaFoldDB" id="A0A1Q9E9Z6"/>
<dbReference type="EMBL" id="LSRX01000215">
    <property type="protein sequence ID" value="OLQ04232.1"/>
    <property type="molecule type" value="Genomic_DNA"/>
</dbReference>
<dbReference type="InterPro" id="IPR029063">
    <property type="entry name" value="SAM-dependent_MTases_sf"/>
</dbReference>
<keyword evidence="3" id="KW-1185">Reference proteome</keyword>
<organism evidence="2 3">
    <name type="scientific">Symbiodinium microadriaticum</name>
    <name type="common">Dinoflagellate</name>
    <name type="synonym">Zooxanthella microadriatica</name>
    <dbReference type="NCBI Taxonomy" id="2951"/>
    <lineage>
        <taxon>Eukaryota</taxon>
        <taxon>Sar</taxon>
        <taxon>Alveolata</taxon>
        <taxon>Dinophyceae</taxon>
        <taxon>Suessiales</taxon>
        <taxon>Symbiodiniaceae</taxon>
        <taxon>Symbiodinium</taxon>
    </lineage>
</organism>
<proteinExistence type="predicted"/>
<protein>
    <submittedName>
        <fullName evidence="2">Uncharacterized protein</fullName>
    </submittedName>
</protein>
<dbReference type="OrthoDB" id="415589at2759"/>
<dbReference type="Gene3D" id="3.40.50.150">
    <property type="entry name" value="Vaccinia Virus protein VP39"/>
    <property type="match status" value="1"/>
</dbReference>
<dbReference type="SUPFAM" id="SSF53335">
    <property type="entry name" value="S-adenosyl-L-methionine-dependent methyltransferases"/>
    <property type="match status" value="1"/>
</dbReference>